<dbReference type="PANTHER" id="PTHR40064:SF1">
    <property type="entry name" value="MEMBRANE PROTEIN"/>
    <property type="match status" value="1"/>
</dbReference>
<keyword evidence="3 6" id="KW-0812">Transmembrane</keyword>
<keyword evidence="2" id="KW-1003">Cell membrane</keyword>
<feature type="transmembrane region" description="Helical" evidence="6">
    <location>
        <begin position="20"/>
        <end position="43"/>
    </location>
</feature>
<organism evidence="8 9">
    <name type="scientific">Youngiibacter multivorans</name>
    <dbReference type="NCBI Taxonomy" id="937251"/>
    <lineage>
        <taxon>Bacteria</taxon>
        <taxon>Bacillati</taxon>
        <taxon>Bacillota</taxon>
        <taxon>Clostridia</taxon>
        <taxon>Eubacteriales</taxon>
        <taxon>Clostridiaceae</taxon>
        <taxon>Youngiibacter</taxon>
    </lineage>
</organism>
<dbReference type="Pfam" id="PF06081">
    <property type="entry name" value="ArAE_1"/>
    <property type="match status" value="1"/>
</dbReference>
<accession>A0ABS4G4S2</accession>
<feature type="domain" description="Putative aromatic acid exporter C-terminal" evidence="7">
    <location>
        <begin position="151"/>
        <end position="315"/>
    </location>
</feature>
<name>A0ABS4G4S2_9CLOT</name>
<dbReference type="PANTHER" id="PTHR40064">
    <property type="entry name" value="MEMBRANE PROTEIN-RELATED"/>
    <property type="match status" value="1"/>
</dbReference>
<sequence length="332" mass="37198">MDKIRKVIGYRTLKTAVGAAIAVFISQLIGLSYAANSGIIVILSVQSTKKKSRDLALQRLLATILALATGTVVFSIMGFTALSFGVYLLIFIPLAVKFKFHDAIVPCSVLVSHILSVKSVAPNWLLNEFMQMVIGAGVGLIMNMHIPSVEGKLCEDIAIIEEGIKNVLKDMAACLRKPLEMKLEESYLINLGAALGEGRERAVIEASNHPGGEVTYFMRYMDMRNSQYELLKHMGKYVQRVKFINEQSEMAAKLTDYVAAQVSEPNTKDAAFTGLEEYREIFRTMELPKTREEFENRASLYEYVNDLENFINVKRSFIASLTEIEKQKFGKR</sequence>
<feature type="transmembrane region" description="Helical" evidence="6">
    <location>
        <begin position="64"/>
        <end position="92"/>
    </location>
</feature>
<evidence type="ECO:0000256" key="4">
    <source>
        <dbReference type="ARBA" id="ARBA00022989"/>
    </source>
</evidence>
<evidence type="ECO:0000313" key="9">
    <source>
        <dbReference type="Proteomes" id="UP001519271"/>
    </source>
</evidence>
<dbReference type="Pfam" id="PF11728">
    <property type="entry name" value="ArAE_1_C"/>
    <property type="match status" value="1"/>
</dbReference>
<dbReference type="Gene3D" id="1.20.120.940">
    <property type="entry name" value="Putative aromatic acid exporter, C-terminal domain"/>
    <property type="match status" value="1"/>
</dbReference>
<dbReference type="EMBL" id="JAGGKC010000015">
    <property type="protein sequence ID" value="MBP1919472.1"/>
    <property type="molecule type" value="Genomic_DNA"/>
</dbReference>
<evidence type="ECO:0000256" key="1">
    <source>
        <dbReference type="ARBA" id="ARBA00004651"/>
    </source>
</evidence>
<dbReference type="InterPro" id="IPR052984">
    <property type="entry name" value="UPF0421"/>
</dbReference>
<evidence type="ECO:0000256" key="6">
    <source>
        <dbReference type="SAM" id="Phobius"/>
    </source>
</evidence>
<keyword evidence="5 6" id="KW-0472">Membrane</keyword>
<gene>
    <name evidence="8" type="ORF">J2Z34_001961</name>
</gene>
<dbReference type="InterPro" id="IPR038323">
    <property type="entry name" value="ArAE_1_C_sf"/>
</dbReference>
<evidence type="ECO:0000256" key="3">
    <source>
        <dbReference type="ARBA" id="ARBA00022692"/>
    </source>
</evidence>
<dbReference type="InterPro" id="IPR021062">
    <property type="entry name" value="ArAE_1_C"/>
</dbReference>
<keyword evidence="4 6" id="KW-1133">Transmembrane helix</keyword>
<keyword evidence="9" id="KW-1185">Reference proteome</keyword>
<dbReference type="InterPro" id="IPR010343">
    <property type="entry name" value="ArAE_1"/>
</dbReference>
<dbReference type="RefSeq" id="WP_209459670.1">
    <property type="nucleotide sequence ID" value="NZ_JAGGKC010000015.1"/>
</dbReference>
<evidence type="ECO:0000256" key="2">
    <source>
        <dbReference type="ARBA" id="ARBA00022475"/>
    </source>
</evidence>
<evidence type="ECO:0000313" key="8">
    <source>
        <dbReference type="EMBL" id="MBP1919472.1"/>
    </source>
</evidence>
<evidence type="ECO:0000259" key="7">
    <source>
        <dbReference type="Pfam" id="PF11728"/>
    </source>
</evidence>
<reference evidence="8 9" key="1">
    <citation type="submission" date="2021-03" db="EMBL/GenBank/DDBJ databases">
        <title>Genomic Encyclopedia of Type Strains, Phase IV (KMG-IV): sequencing the most valuable type-strain genomes for metagenomic binning, comparative biology and taxonomic classification.</title>
        <authorList>
            <person name="Goeker M."/>
        </authorList>
    </citation>
    <scope>NUCLEOTIDE SEQUENCE [LARGE SCALE GENOMIC DNA]</scope>
    <source>
        <strain evidence="8 9">DSM 6139</strain>
    </source>
</reference>
<comment type="subcellular location">
    <subcellularLocation>
        <location evidence="1">Cell membrane</location>
        <topology evidence="1">Multi-pass membrane protein</topology>
    </subcellularLocation>
</comment>
<proteinExistence type="predicted"/>
<protein>
    <submittedName>
        <fullName evidence="8">Uncharacterized membrane protein YgaE (UPF0421/DUF939 family)</fullName>
    </submittedName>
</protein>
<comment type="caution">
    <text evidence="8">The sequence shown here is derived from an EMBL/GenBank/DDBJ whole genome shotgun (WGS) entry which is preliminary data.</text>
</comment>
<evidence type="ECO:0000256" key="5">
    <source>
        <dbReference type="ARBA" id="ARBA00023136"/>
    </source>
</evidence>
<dbReference type="Proteomes" id="UP001519271">
    <property type="component" value="Unassembled WGS sequence"/>
</dbReference>